<accession>A0ACB8R8H0</accession>
<protein>
    <submittedName>
        <fullName evidence="1">Uncharacterized protein</fullName>
    </submittedName>
</protein>
<evidence type="ECO:0000313" key="2">
    <source>
        <dbReference type="Proteomes" id="UP000814033"/>
    </source>
</evidence>
<reference evidence="1" key="1">
    <citation type="submission" date="2021-02" db="EMBL/GenBank/DDBJ databases">
        <authorList>
            <consortium name="DOE Joint Genome Institute"/>
            <person name="Ahrendt S."/>
            <person name="Looney B.P."/>
            <person name="Miyauchi S."/>
            <person name="Morin E."/>
            <person name="Drula E."/>
            <person name="Courty P.E."/>
            <person name="Chicoki N."/>
            <person name="Fauchery L."/>
            <person name="Kohler A."/>
            <person name="Kuo A."/>
            <person name="Labutti K."/>
            <person name="Pangilinan J."/>
            <person name="Lipzen A."/>
            <person name="Riley R."/>
            <person name="Andreopoulos W."/>
            <person name="He G."/>
            <person name="Johnson J."/>
            <person name="Barry K.W."/>
            <person name="Grigoriev I.V."/>
            <person name="Nagy L."/>
            <person name="Hibbett D."/>
            <person name="Henrissat B."/>
            <person name="Matheny P.B."/>
            <person name="Labbe J."/>
            <person name="Martin F."/>
        </authorList>
    </citation>
    <scope>NUCLEOTIDE SEQUENCE</scope>
    <source>
        <strain evidence="1">FP105234-sp</strain>
    </source>
</reference>
<comment type="caution">
    <text evidence="1">The sequence shown here is derived from an EMBL/GenBank/DDBJ whole genome shotgun (WGS) entry which is preliminary data.</text>
</comment>
<reference evidence="1" key="2">
    <citation type="journal article" date="2022" name="New Phytol.">
        <title>Evolutionary transition to the ectomycorrhizal habit in the genomes of a hyperdiverse lineage of mushroom-forming fungi.</title>
        <authorList>
            <person name="Looney B."/>
            <person name="Miyauchi S."/>
            <person name="Morin E."/>
            <person name="Drula E."/>
            <person name="Courty P.E."/>
            <person name="Kohler A."/>
            <person name="Kuo A."/>
            <person name="LaButti K."/>
            <person name="Pangilinan J."/>
            <person name="Lipzen A."/>
            <person name="Riley R."/>
            <person name="Andreopoulos W."/>
            <person name="He G."/>
            <person name="Johnson J."/>
            <person name="Nolan M."/>
            <person name="Tritt A."/>
            <person name="Barry K.W."/>
            <person name="Grigoriev I.V."/>
            <person name="Nagy L.G."/>
            <person name="Hibbett D."/>
            <person name="Henrissat B."/>
            <person name="Matheny P.B."/>
            <person name="Labbe J."/>
            <person name="Martin F.M."/>
        </authorList>
    </citation>
    <scope>NUCLEOTIDE SEQUENCE</scope>
    <source>
        <strain evidence="1">FP105234-sp</strain>
    </source>
</reference>
<organism evidence="1 2">
    <name type="scientific">Auriscalpium vulgare</name>
    <dbReference type="NCBI Taxonomy" id="40419"/>
    <lineage>
        <taxon>Eukaryota</taxon>
        <taxon>Fungi</taxon>
        <taxon>Dikarya</taxon>
        <taxon>Basidiomycota</taxon>
        <taxon>Agaricomycotina</taxon>
        <taxon>Agaricomycetes</taxon>
        <taxon>Russulales</taxon>
        <taxon>Auriscalpiaceae</taxon>
        <taxon>Auriscalpium</taxon>
    </lineage>
</organism>
<proteinExistence type="predicted"/>
<dbReference type="EMBL" id="MU276193">
    <property type="protein sequence ID" value="KAI0040479.1"/>
    <property type="molecule type" value="Genomic_DNA"/>
</dbReference>
<evidence type="ECO:0000313" key="1">
    <source>
        <dbReference type="EMBL" id="KAI0040479.1"/>
    </source>
</evidence>
<keyword evidence="2" id="KW-1185">Reference proteome</keyword>
<gene>
    <name evidence="1" type="ORF">FA95DRAFT_1566371</name>
</gene>
<name>A0ACB8R8H0_9AGAM</name>
<dbReference type="Proteomes" id="UP000814033">
    <property type="component" value="Unassembled WGS sequence"/>
</dbReference>
<sequence>MCAPPCLQTCCLVCVSHAVPAIRPDSGSRPMVGRFRLRRCIVQLHCIPRALPQWASSARRGACLGSAQPAFASARCVR</sequence>